<evidence type="ECO:0000313" key="16">
    <source>
        <dbReference type="Proteomes" id="UP000267096"/>
    </source>
</evidence>
<evidence type="ECO:0000256" key="14">
    <source>
        <dbReference type="SAM" id="Phobius"/>
    </source>
</evidence>
<keyword evidence="9 14" id="KW-0472">Membrane</keyword>
<comment type="similarity">
    <text evidence="2 13">Belongs to the amiloride-sensitive sodium channel (TC 1.A.6) family.</text>
</comment>
<proteinExistence type="inferred from homology"/>
<evidence type="ECO:0000256" key="10">
    <source>
        <dbReference type="ARBA" id="ARBA00023180"/>
    </source>
</evidence>
<gene>
    <name evidence="15" type="ORF">ASIM_LOCUS19389</name>
</gene>
<reference evidence="15 16" key="2">
    <citation type="submission" date="2018-11" db="EMBL/GenBank/DDBJ databases">
        <authorList>
            <consortium name="Pathogen Informatics"/>
        </authorList>
    </citation>
    <scope>NUCLEOTIDE SEQUENCE [LARGE SCALE GENOMIC DNA]</scope>
</reference>
<sequence>MSTSTRFVQNGRNMTTHHRLHASVISEHLLEIPVEQLRRIAQTEGVNSIERETKHFSFSLDNSSERQLFLDSTTLHGPLRLYQGKGIGKLFWGLVMAVALVFLSLQVNILVADFLSRPTTTSVTFVAKDSLTLPAVTICNYNPIKKAYVRYNESLNSGKRDYEIFQKAFLEYDFNIANFFAHSGFTCNEMLKVCTLGGNNLDCCAMSKKILTDLGWCYAFSVEEHILRQTLPGVFNGSVY</sequence>
<evidence type="ECO:0000256" key="13">
    <source>
        <dbReference type="RuleBase" id="RU000679"/>
    </source>
</evidence>
<evidence type="ECO:0000313" key="15">
    <source>
        <dbReference type="EMBL" id="VDK69287.1"/>
    </source>
</evidence>
<keyword evidence="11 13" id="KW-0739">Sodium transport</keyword>
<dbReference type="GO" id="GO:0015280">
    <property type="term" value="F:ligand-gated sodium channel activity"/>
    <property type="evidence" value="ECO:0007669"/>
    <property type="project" value="TreeGrafter"/>
</dbReference>
<keyword evidence="4 13" id="KW-0894">Sodium channel</keyword>
<keyword evidence="7" id="KW-0915">Sodium</keyword>
<evidence type="ECO:0000256" key="12">
    <source>
        <dbReference type="ARBA" id="ARBA00023303"/>
    </source>
</evidence>
<evidence type="ECO:0000256" key="6">
    <source>
        <dbReference type="ARBA" id="ARBA00022989"/>
    </source>
</evidence>
<dbReference type="Pfam" id="PF00858">
    <property type="entry name" value="ASC"/>
    <property type="match status" value="1"/>
</dbReference>
<evidence type="ECO:0000256" key="4">
    <source>
        <dbReference type="ARBA" id="ARBA00022461"/>
    </source>
</evidence>
<evidence type="ECO:0000256" key="1">
    <source>
        <dbReference type="ARBA" id="ARBA00004141"/>
    </source>
</evidence>
<organism evidence="17">
    <name type="scientific">Anisakis simplex</name>
    <name type="common">Herring worm</name>
    <dbReference type="NCBI Taxonomy" id="6269"/>
    <lineage>
        <taxon>Eukaryota</taxon>
        <taxon>Metazoa</taxon>
        <taxon>Ecdysozoa</taxon>
        <taxon>Nematoda</taxon>
        <taxon>Chromadorea</taxon>
        <taxon>Rhabditida</taxon>
        <taxon>Spirurina</taxon>
        <taxon>Ascaridomorpha</taxon>
        <taxon>Ascaridoidea</taxon>
        <taxon>Anisakidae</taxon>
        <taxon>Anisakis</taxon>
        <taxon>Anisakis simplex complex</taxon>
    </lineage>
</organism>
<reference evidence="17" key="1">
    <citation type="submission" date="2017-02" db="UniProtKB">
        <authorList>
            <consortium name="WormBaseParasite"/>
        </authorList>
    </citation>
    <scope>IDENTIFICATION</scope>
</reference>
<protein>
    <submittedName>
        <fullName evidence="17">Amiloride-sensitive sodium channel subunit beta</fullName>
    </submittedName>
</protein>
<feature type="transmembrane region" description="Helical" evidence="14">
    <location>
        <begin position="90"/>
        <end position="111"/>
    </location>
</feature>
<dbReference type="GO" id="GO:0005886">
    <property type="term" value="C:plasma membrane"/>
    <property type="evidence" value="ECO:0007669"/>
    <property type="project" value="TreeGrafter"/>
</dbReference>
<dbReference type="AlphaFoldDB" id="A0A0M3KG93"/>
<keyword evidence="3 13" id="KW-0813">Transport</keyword>
<keyword evidence="6 14" id="KW-1133">Transmembrane helix</keyword>
<evidence type="ECO:0000313" key="17">
    <source>
        <dbReference type="WBParaSite" id="ASIM_0002000601-mRNA-1"/>
    </source>
</evidence>
<dbReference type="PANTHER" id="PTHR11690:SF222">
    <property type="entry name" value="AMILORIDE-SENSITIVE SODIUM CHANNEL SUBUNIT GAMMA"/>
    <property type="match status" value="1"/>
</dbReference>
<keyword evidence="10" id="KW-0325">Glycoprotein</keyword>
<evidence type="ECO:0000256" key="7">
    <source>
        <dbReference type="ARBA" id="ARBA00023053"/>
    </source>
</evidence>
<dbReference type="EMBL" id="UYRR01037159">
    <property type="protein sequence ID" value="VDK69287.1"/>
    <property type="molecule type" value="Genomic_DNA"/>
</dbReference>
<comment type="subcellular location">
    <subcellularLocation>
        <location evidence="1">Membrane</location>
        <topology evidence="1">Multi-pass membrane protein</topology>
    </subcellularLocation>
</comment>
<dbReference type="OrthoDB" id="8065060at2759"/>
<dbReference type="PANTHER" id="PTHR11690">
    <property type="entry name" value="AMILORIDE-SENSITIVE SODIUM CHANNEL-RELATED"/>
    <property type="match status" value="1"/>
</dbReference>
<evidence type="ECO:0000256" key="2">
    <source>
        <dbReference type="ARBA" id="ARBA00007193"/>
    </source>
</evidence>
<keyword evidence="5 13" id="KW-0812">Transmembrane</keyword>
<evidence type="ECO:0000256" key="11">
    <source>
        <dbReference type="ARBA" id="ARBA00023201"/>
    </source>
</evidence>
<evidence type="ECO:0000256" key="9">
    <source>
        <dbReference type="ARBA" id="ARBA00023136"/>
    </source>
</evidence>
<keyword evidence="8 13" id="KW-0406">Ion transport</keyword>
<evidence type="ECO:0000256" key="5">
    <source>
        <dbReference type="ARBA" id="ARBA00022692"/>
    </source>
</evidence>
<name>A0A0M3KG93_ANISI</name>
<dbReference type="Proteomes" id="UP000267096">
    <property type="component" value="Unassembled WGS sequence"/>
</dbReference>
<keyword evidence="16" id="KW-1185">Reference proteome</keyword>
<dbReference type="InterPro" id="IPR001873">
    <property type="entry name" value="ENaC"/>
</dbReference>
<accession>A0A0M3KG93</accession>
<keyword evidence="12 13" id="KW-0407">Ion channel</keyword>
<evidence type="ECO:0000256" key="8">
    <source>
        <dbReference type="ARBA" id="ARBA00023065"/>
    </source>
</evidence>
<dbReference type="WBParaSite" id="ASIM_0002000601-mRNA-1">
    <property type="protein sequence ID" value="ASIM_0002000601-mRNA-1"/>
    <property type="gene ID" value="ASIM_0002000601"/>
</dbReference>
<evidence type="ECO:0000256" key="3">
    <source>
        <dbReference type="ARBA" id="ARBA00022448"/>
    </source>
</evidence>